<dbReference type="Gene3D" id="3.40.50.720">
    <property type="entry name" value="NAD(P)-binding Rossmann-like Domain"/>
    <property type="match status" value="1"/>
</dbReference>
<protein>
    <submittedName>
        <fullName evidence="5">SDR family oxidoreductase</fullName>
    </submittedName>
</protein>
<dbReference type="PANTHER" id="PTHR43669:SF3">
    <property type="entry name" value="ALCOHOL DEHYDROGENASE, PUTATIVE (AFU_ORTHOLOGUE AFUA_3G03445)-RELATED"/>
    <property type="match status" value="1"/>
</dbReference>
<dbReference type="InterPro" id="IPR002347">
    <property type="entry name" value="SDR_fam"/>
</dbReference>
<dbReference type="GO" id="GO:0016491">
    <property type="term" value="F:oxidoreductase activity"/>
    <property type="evidence" value="ECO:0007669"/>
    <property type="project" value="UniProtKB-KW"/>
</dbReference>
<dbReference type="EMBL" id="JAHLKM010000014">
    <property type="protein sequence ID" value="MCQ4333927.1"/>
    <property type="molecule type" value="Genomic_DNA"/>
</dbReference>
<comment type="caution">
    <text evidence="5">The sequence shown here is derived from an EMBL/GenBank/DDBJ whole genome shotgun (WGS) entry which is preliminary data.</text>
</comment>
<feature type="domain" description="Ketoreductase" evidence="4">
    <location>
        <begin position="9"/>
        <end position="217"/>
    </location>
</feature>
<dbReference type="PANTHER" id="PTHR43669">
    <property type="entry name" value="5-KETO-D-GLUCONATE 5-REDUCTASE"/>
    <property type="match status" value="1"/>
</dbReference>
<dbReference type="PRINTS" id="PR00081">
    <property type="entry name" value="GDHRDH"/>
</dbReference>
<dbReference type="InterPro" id="IPR036291">
    <property type="entry name" value="NAD(P)-bd_dom_sf"/>
</dbReference>
<dbReference type="FunFam" id="3.40.50.720:FF:000084">
    <property type="entry name" value="Short-chain dehydrogenase reductase"/>
    <property type="match status" value="1"/>
</dbReference>
<proteinExistence type="inferred from homology"/>
<dbReference type="SMART" id="SM00822">
    <property type="entry name" value="PKS_KR"/>
    <property type="match status" value="1"/>
</dbReference>
<name>A0A9R1CUB4_9EURY</name>
<organism evidence="5 6">
    <name type="scientific">Natronomonas aquatica</name>
    <dbReference type="NCBI Taxonomy" id="2841590"/>
    <lineage>
        <taxon>Archaea</taxon>
        <taxon>Methanobacteriati</taxon>
        <taxon>Methanobacteriota</taxon>
        <taxon>Stenosarchaea group</taxon>
        <taxon>Halobacteria</taxon>
        <taxon>Halobacteriales</taxon>
        <taxon>Natronomonadaceae</taxon>
        <taxon>Natronomonas</taxon>
    </lineage>
</organism>
<evidence type="ECO:0000256" key="1">
    <source>
        <dbReference type="ARBA" id="ARBA00006484"/>
    </source>
</evidence>
<sequence length="247" mass="26254">MVEKDLRGRRALITGASSGIGRKTAEEFAARGADVAVASRREDVLKELAETLENEADIEALAVEMDVTDETQVARGVSSIVDAFGGLDIVVNNAGIGCGGPITQVSTEEYRSVMSVNVDGMFFVTRETMPHLLDSEGALLFVGSTSGRYPRPDYPIYAASKWWTRGFALSIAGQAGEDGVAVTLINPGTTRTDFGSSFRASNTEKYDAGEALDPKDVAETIAFAAKQEAPTTISELAVTMRDSLSNT</sequence>
<dbReference type="PRINTS" id="PR00080">
    <property type="entry name" value="SDRFAMILY"/>
</dbReference>
<evidence type="ECO:0000313" key="5">
    <source>
        <dbReference type="EMBL" id="MCQ4333927.1"/>
    </source>
</evidence>
<dbReference type="AlphaFoldDB" id="A0A9R1CUB4"/>
<gene>
    <name evidence="5" type="ORF">KM295_10625</name>
</gene>
<evidence type="ECO:0000256" key="2">
    <source>
        <dbReference type="ARBA" id="ARBA00023002"/>
    </source>
</evidence>
<dbReference type="RefSeq" id="WP_256029953.1">
    <property type="nucleotide sequence ID" value="NZ_JAHLKM010000014.1"/>
</dbReference>
<dbReference type="InterPro" id="IPR057326">
    <property type="entry name" value="KR_dom"/>
</dbReference>
<keyword evidence="2" id="KW-0560">Oxidoreductase</keyword>
<reference evidence="5" key="1">
    <citation type="journal article" date="2023" name="Front. Microbiol.">
        <title>Genomic-based phylogenetic and metabolic analyses of the genus Natronomonas, and description of Natronomonas aquatica sp. nov.</title>
        <authorList>
            <person name="Garcia-Roldan A."/>
            <person name="Duran-Viseras A."/>
            <person name="de la Haba R.R."/>
            <person name="Corral P."/>
            <person name="Sanchez-Porro C."/>
            <person name="Ventosa A."/>
        </authorList>
    </citation>
    <scope>NUCLEOTIDE SEQUENCE</scope>
    <source>
        <strain evidence="5">F2-12</strain>
    </source>
</reference>
<dbReference type="Pfam" id="PF00106">
    <property type="entry name" value="adh_short"/>
    <property type="match status" value="1"/>
</dbReference>
<evidence type="ECO:0000256" key="3">
    <source>
        <dbReference type="RuleBase" id="RU000363"/>
    </source>
</evidence>
<accession>A0A9R1CUB4</accession>
<keyword evidence="6" id="KW-1185">Reference proteome</keyword>
<dbReference type="SUPFAM" id="SSF51735">
    <property type="entry name" value="NAD(P)-binding Rossmann-fold domains"/>
    <property type="match status" value="1"/>
</dbReference>
<dbReference type="Proteomes" id="UP001139494">
    <property type="component" value="Unassembled WGS sequence"/>
</dbReference>
<evidence type="ECO:0000313" key="6">
    <source>
        <dbReference type="Proteomes" id="UP001139494"/>
    </source>
</evidence>
<comment type="similarity">
    <text evidence="1 3">Belongs to the short-chain dehydrogenases/reductases (SDR) family.</text>
</comment>
<evidence type="ECO:0000259" key="4">
    <source>
        <dbReference type="SMART" id="SM00822"/>
    </source>
</evidence>
<dbReference type="CDD" id="cd05233">
    <property type="entry name" value="SDR_c"/>
    <property type="match status" value="1"/>
</dbReference>